<keyword evidence="4" id="KW-0378">Hydrolase</keyword>
<evidence type="ECO:0000259" key="3">
    <source>
        <dbReference type="Pfam" id="PF02517"/>
    </source>
</evidence>
<dbReference type="OrthoDB" id="324900at2"/>
<feature type="transmembrane region" description="Helical" evidence="2">
    <location>
        <begin position="105"/>
        <end position="127"/>
    </location>
</feature>
<feature type="transmembrane region" description="Helical" evidence="2">
    <location>
        <begin position="196"/>
        <end position="216"/>
    </location>
</feature>
<keyword evidence="2" id="KW-1133">Transmembrane helix</keyword>
<evidence type="ECO:0000256" key="2">
    <source>
        <dbReference type="SAM" id="Phobius"/>
    </source>
</evidence>
<organism evidence="4 5">
    <name type="scientific">Vagococcus carniphilus</name>
    <dbReference type="NCBI Taxonomy" id="218144"/>
    <lineage>
        <taxon>Bacteria</taxon>
        <taxon>Bacillati</taxon>
        <taxon>Bacillota</taxon>
        <taxon>Bacilli</taxon>
        <taxon>Lactobacillales</taxon>
        <taxon>Enterococcaceae</taxon>
        <taxon>Vagococcus</taxon>
    </lineage>
</organism>
<feature type="transmembrane region" description="Helical" evidence="2">
    <location>
        <begin position="228"/>
        <end position="248"/>
    </location>
</feature>
<keyword evidence="4" id="KW-0645">Protease</keyword>
<evidence type="ECO:0000256" key="1">
    <source>
        <dbReference type="ARBA" id="ARBA00009067"/>
    </source>
</evidence>
<dbReference type="RefSeq" id="WP_126792615.1">
    <property type="nucleotide sequence ID" value="NZ_JBHSTO010000018.1"/>
</dbReference>
<sequence length="305" mass="33868">MSVKQTKIQNKRRFRPNRTTTIIILSLAAFILGPIVSLFLVYGTTTFLNIEMGLSELIITTPYNMIISMLGYPIILYFLIIINNKMYEKDLTKFGFSTKNIGSKIAKGIVIGTILAMSLYLSSTLLSTVTISVNSNSNTLIILLFIIGFFFQGMAEEVLMRSIIMKEIQNKTNLIIAIVSNSLIFSLFHLSAPGVTALPVINLFLFGIMFSLIYYTTNNMWLTGFAHGAWNIVLGVFIGTEISGQVIENSLFRTISTPFKTTLSGGDFGLEGGLVMSVFTIIIIIILIFTAKKLTYLGKIKRSIE</sequence>
<feature type="transmembrane region" description="Helical" evidence="2">
    <location>
        <begin position="139"/>
        <end position="160"/>
    </location>
</feature>
<feature type="domain" description="CAAX prenyl protease 2/Lysostaphin resistance protein A-like" evidence="3">
    <location>
        <begin position="141"/>
        <end position="233"/>
    </location>
</feature>
<dbReference type="GO" id="GO:0004175">
    <property type="term" value="F:endopeptidase activity"/>
    <property type="evidence" value="ECO:0007669"/>
    <property type="project" value="UniProtKB-ARBA"/>
</dbReference>
<dbReference type="GO" id="GO:0080120">
    <property type="term" value="P:CAAX-box protein maturation"/>
    <property type="evidence" value="ECO:0007669"/>
    <property type="project" value="UniProtKB-ARBA"/>
</dbReference>
<name>A0A430B677_9ENTE</name>
<feature type="transmembrane region" description="Helical" evidence="2">
    <location>
        <begin position="63"/>
        <end position="84"/>
    </location>
</feature>
<gene>
    <name evidence="4" type="ORF">CBF28_05070</name>
</gene>
<dbReference type="InterPro" id="IPR003675">
    <property type="entry name" value="Rce1/LyrA-like_dom"/>
</dbReference>
<feature type="transmembrane region" description="Helical" evidence="2">
    <location>
        <begin position="268"/>
        <end position="291"/>
    </location>
</feature>
<comment type="caution">
    <text evidence="4">The sequence shown here is derived from an EMBL/GenBank/DDBJ whole genome shotgun (WGS) entry which is preliminary data.</text>
</comment>
<dbReference type="Pfam" id="PF02517">
    <property type="entry name" value="Rce1-like"/>
    <property type="match status" value="1"/>
</dbReference>
<comment type="similarity">
    <text evidence="1">Belongs to the UPF0177 family.</text>
</comment>
<keyword evidence="2" id="KW-0472">Membrane</keyword>
<dbReference type="EMBL" id="NGKB01000004">
    <property type="protein sequence ID" value="RSU15809.1"/>
    <property type="molecule type" value="Genomic_DNA"/>
</dbReference>
<evidence type="ECO:0000313" key="4">
    <source>
        <dbReference type="EMBL" id="RSU15809.1"/>
    </source>
</evidence>
<protein>
    <submittedName>
        <fullName evidence="4">CPBP family intramembrane metalloprotease domain-containing protein</fullName>
    </submittedName>
</protein>
<keyword evidence="5" id="KW-1185">Reference proteome</keyword>
<evidence type="ECO:0000313" key="5">
    <source>
        <dbReference type="Proteomes" id="UP000288028"/>
    </source>
</evidence>
<dbReference type="PANTHER" id="PTHR39430:SF1">
    <property type="entry name" value="PROTEASE"/>
    <property type="match status" value="1"/>
</dbReference>
<accession>A0A430B677</accession>
<dbReference type="PANTHER" id="PTHR39430">
    <property type="entry name" value="MEMBRANE-ASSOCIATED PROTEASE-RELATED"/>
    <property type="match status" value="1"/>
</dbReference>
<dbReference type="AlphaFoldDB" id="A0A430B677"/>
<keyword evidence="4" id="KW-0482">Metalloprotease</keyword>
<feature type="transmembrane region" description="Helical" evidence="2">
    <location>
        <begin position="172"/>
        <end position="190"/>
    </location>
</feature>
<keyword evidence="2" id="KW-0812">Transmembrane</keyword>
<dbReference type="GO" id="GO:0008237">
    <property type="term" value="F:metallopeptidase activity"/>
    <property type="evidence" value="ECO:0007669"/>
    <property type="project" value="UniProtKB-KW"/>
</dbReference>
<proteinExistence type="inferred from homology"/>
<feature type="transmembrane region" description="Helical" evidence="2">
    <location>
        <begin position="21"/>
        <end position="43"/>
    </location>
</feature>
<dbReference type="GO" id="GO:0006508">
    <property type="term" value="P:proteolysis"/>
    <property type="evidence" value="ECO:0007669"/>
    <property type="project" value="UniProtKB-KW"/>
</dbReference>
<reference evidence="4 5" key="1">
    <citation type="submission" date="2017-05" db="EMBL/GenBank/DDBJ databases">
        <title>Vagococcus spp. assemblies.</title>
        <authorList>
            <person name="Gulvik C.A."/>
        </authorList>
    </citation>
    <scope>NUCLEOTIDE SEQUENCE [LARGE SCALE GENOMIC DNA]</scope>
    <source>
        <strain evidence="4 5">SS1714</strain>
    </source>
</reference>
<dbReference type="Proteomes" id="UP000288028">
    <property type="component" value="Unassembled WGS sequence"/>
</dbReference>